<feature type="region of interest" description="Disordered" evidence="1">
    <location>
        <begin position="132"/>
        <end position="153"/>
    </location>
</feature>
<organism evidence="2 3">
    <name type="scientific">Prorocentrum cordatum</name>
    <dbReference type="NCBI Taxonomy" id="2364126"/>
    <lineage>
        <taxon>Eukaryota</taxon>
        <taxon>Sar</taxon>
        <taxon>Alveolata</taxon>
        <taxon>Dinophyceae</taxon>
        <taxon>Prorocentrales</taxon>
        <taxon>Prorocentraceae</taxon>
        <taxon>Prorocentrum</taxon>
    </lineage>
</organism>
<dbReference type="Proteomes" id="UP001189429">
    <property type="component" value="Unassembled WGS sequence"/>
</dbReference>
<evidence type="ECO:0000313" key="3">
    <source>
        <dbReference type="Proteomes" id="UP001189429"/>
    </source>
</evidence>
<reference evidence="2" key="1">
    <citation type="submission" date="2023-10" db="EMBL/GenBank/DDBJ databases">
        <authorList>
            <person name="Chen Y."/>
            <person name="Shah S."/>
            <person name="Dougan E. K."/>
            <person name="Thang M."/>
            <person name="Chan C."/>
        </authorList>
    </citation>
    <scope>NUCLEOTIDE SEQUENCE [LARGE SCALE GENOMIC DNA]</scope>
</reference>
<accession>A0ABN9QN83</accession>
<evidence type="ECO:0000313" key="2">
    <source>
        <dbReference type="EMBL" id="CAK0807586.1"/>
    </source>
</evidence>
<gene>
    <name evidence="2" type="ORF">PCOR1329_LOCUS13426</name>
</gene>
<proteinExistence type="predicted"/>
<comment type="caution">
    <text evidence="2">The sequence shown here is derived from an EMBL/GenBank/DDBJ whole genome shotgun (WGS) entry which is preliminary data.</text>
</comment>
<name>A0ABN9QN83_9DINO</name>
<sequence>MRERALLPLVCCGARTALRRRSKRSVPTASPRAAQGLSSKIKAMIGDRTLPAIGALSSAVCIHGEPALLFAKWVGFLVVCVRVGGAQNRRGMPRPASPVQICSHCVASSCSGGAAHPPPAPFSPAAREIARPRPRGAGAGSRGPPTWGRSGGEVLGALLGGTREAPTTEASRGVALVLVHFCSLNVGRSSTLCFTQAPCQELAHGLVPCCALGQNRRPRPHPQSWSLSVGGACACWDTCHKHCTQGCARRPSAQDVFRITRRAIVQFNHGGQTRTPRGACSRRRRGVLSQLATALPSVCSSICLLSLSLSSPLPVTLSLCSGALKGTRCPPPILTRTCGIRA</sequence>
<dbReference type="EMBL" id="CAUYUJ010003962">
    <property type="protein sequence ID" value="CAK0807586.1"/>
    <property type="molecule type" value="Genomic_DNA"/>
</dbReference>
<keyword evidence="3" id="KW-1185">Reference proteome</keyword>
<protein>
    <submittedName>
        <fullName evidence="2">Uncharacterized protein</fullName>
    </submittedName>
</protein>
<evidence type="ECO:0000256" key="1">
    <source>
        <dbReference type="SAM" id="MobiDB-lite"/>
    </source>
</evidence>